<dbReference type="SUPFAM" id="SSF56112">
    <property type="entry name" value="Protein kinase-like (PK-like)"/>
    <property type="match status" value="1"/>
</dbReference>
<dbReference type="Pfam" id="PF24476">
    <property type="entry name" value="DUF7580"/>
    <property type="match status" value="1"/>
</dbReference>
<dbReference type="GO" id="GO:0005524">
    <property type="term" value="F:ATP binding"/>
    <property type="evidence" value="ECO:0007669"/>
    <property type="project" value="InterPro"/>
</dbReference>
<dbReference type="GO" id="GO:0004672">
    <property type="term" value="F:protein kinase activity"/>
    <property type="evidence" value="ECO:0007669"/>
    <property type="project" value="InterPro"/>
</dbReference>
<dbReference type="OrthoDB" id="1911848at2759"/>
<dbReference type="PANTHER" id="PTHR37542:SF3">
    <property type="entry name" value="PRION-INHIBITION AND PROPAGATION HELO DOMAIN-CONTAINING PROTEIN"/>
    <property type="match status" value="1"/>
</dbReference>
<dbReference type="PROSITE" id="PS50011">
    <property type="entry name" value="PROTEIN_KINASE_DOM"/>
    <property type="match status" value="1"/>
</dbReference>
<dbReference type="InterPro" id="IPR011009">
    <property type="entry name" value="Kinase-like_dom_sf"/>
</dbReference>
<dbReference type="InterPro" id="IPR038305">
    <property type="entry name" value="HeLo_sf"/>
</dbReference>
<protein>
    <recommendedName>
        <fullName evidence="1">Protein kinase domain-containing protein</fullName>
    </recommendedName>
</protein>
<organism evidence="2 3">
    <name type="scientific">Endocarpon pusillum (strain Z07020 / HMAS-L-300199)</name>
    <name type="common">Lichen-forming fungus</name>
    <dbReference type="NCBI Taxonomy" id="1263415"/>
    <lineage>
        <taxon>Eukaryota</taxon>
        <taxon>Fungi</taxon>
        <taxon>Dikarya</taxon>
        <taxon>Ascomycota</taxon>
        <taxon>Pezizomycotina</taxon>
        <taxon>Eurotiomycetes</taxon>
        <taxon>Chaetothyriomycetidae</taxon>
        <taxon>Verrucariales</taxon>
        <taxon>Verrucariaceae</taxon>
        <taxon>Endocarpon</taxon>
    </lineage>
</organism>
<dbReference type="PANTHER" id="PTHR37542">
    <property type="entry name" value="HELO DOMAIN-CONTAINING PROTEIN-RELATED"/>
    <property type="match status" value="1"/>
</dbReference>
<evidence type="ECO:0000313" key="3">
    <source>
        <dbReference type="Proteomes" id="UP000019373"/>
    </source>
</evidence>
<name>U1G974_ENDPU</name>
<dbReference type="Proteomes" id="UP000019373">
    <property type="component" value="Unassembled WGS sequence"/>
</dbReference>
<dbReference type="AlphaFoldDB" id="U1G974"/>
<dbReference type="Gene3D" id="1.10.510.10">
    <property type="entry name" value="Transferase(Phosphotransferase) domain 1"/>
    <property type="match status" value="1"/>
</dbReference>
<gene>
    <name evidence="2" type="ORF">EPUS_03847</name>
</gene>
<dbReference type="EMBL" id="KE720909">
    <property type="protein sequence ID" value="ERF74032.1"/>
    <property type="molecule type" value="Genomic_DNA"/>
</dbReference>
<dbReference type="GeneID" id="19238884"/>
<dbReference type="InterPro" id="IPR056002">
    <property type="entry name" value="DUF7580"/>
</dbReference>
<dbReference type="Gene3D" id="1.20.120.1020">
    <property type="entry name" value="Prion-inhibition and propagation, HeLo domain"/>
    <property type="match status" value="1"/>
</dbReference>
<sequence length="538" mass="61439">MAIDPVSIAGLSLAALDQLLKLGERTYELIQDSRAFDDDTRKLSRKIADENIRTRLLRGLLFSETPIYGNKTLFEQFEPDIQKQIQLLLGPLKGILQEGCDLLERRYGVTEQNFGLASQTSNLSLASTLTPNSHVPSPRSKSPSIPDFFRWSFQDKKRVKAIVDEVGDQNNRVHEKIKLWCLASQLGVNVQHLQRLQRDEISRQLGFDVDATLRLTQWDALNVQSGLELTDPSWNQYLKPITPVPNQGKFATLTKDGIAYVHEGHHYETEARCPSNVLDGRTRKKVDDLAKLLHQPKEQVFRIPRCVGWKFMPMQKSIGFVFEMPSTPDAQPTSLLRLLSSSESKPELGDKFRLALNLARCIAQLHMVKWVHESFRSENILFFPSANSEVEFTEPWVMGFNFSRPESFFSAGPANFLPAENIYRHPERQGEPEKMFSKIHDIYALGVVLLEIGLWEPAIKLEKNMFAHARDGYAIQSQLIKHAQKRLESRVGRKYRDAVVKCLTGSFDVRDDNKEDLKLQQAFRTQVVDVFEMAANFV</sequence>
<dbReference type="InterPro" id="IPR000719">
    <property type="entry name" value="Prot_kinase_dom"/>
</dbReference>
<accession>U1G974</accession>
<evidence type="ECO:0000259" key="1">
    <source>
        <dbReference type="PROSITE" id="PS50011"/>
    </source>
</evidence>
<proteinExistence type="predicted"/>
<dbReference type="HOGENOM" id="CLU_017444_2_0_1"/>
<evidence type="ECO:0000313" key="2">
    <source>
        <dbReference type="EMBL" id="ERF74032.1"/>
    </source>
</evidence>
<feature type="domain" description="Protein kinase" evidence="1">
    <location>
        <begin position="239"/>
        <end position="523"/>
    </location>
</feature>
<dbReference type="OMA" id="PMLVEYR"/>
<keyword evidence="3" id="KW-1185">Reference proteome</keyword>
<reference evidence="3" key="1">
    <citation type="journal article" date="2014" name="BMC Genomics">
        <title>Genome characteristics reveal the impact of lichenization on lichen-forming fungus Endocarpon pusillum Hedwig (Verrucariales, Ascomycota).</title>
        <authorList>
            <person name="Wang Y.-Y."/>
            <person name="Liu B."/>
            <person name="Zhang X.-Y."/>
            <person name="Zhou Q.-M."/>
            <person name="Zhang T."/>
            <person name="Li H."/>
            <person name="Yu Y.-F."/>
            <person name="Zhang X.-L."/>
            <person name="Hao X.-Y."/>
            <person name="Wang M."/>
            <person name="Wang L."/>
            <person name="Wei J.-C."/>
        </authorList>
    </citation>
    <scope>NUCLEOTIDE SEQUENCE [LARGE SCALE GENOMIC DNA]</scope>
    <source>
        <strain evidence="3">Z07020 / HMAS-L-300199</strain>
    </source>
</reference>
<dbReference type="eggNOG" id="ENOG502SPIP">
    <property type="taxonomic scope" value="Eukaryota"/>
</dbReference>
<dbReference type="RefSeq" id="XP_007800344.1">
    <property type="nucleotide sequence ID" value="XM_007802153.1"/>
</dbReference>